<dbReference type="AlphaFoldDB" id="A0A1X7VNQ4"/>
<accession>A0A1X7VNQ4</accession>
<reference evidence="1" key="1">
    <citation type="submission" date="2017-05" db="UniProtKB">
        <authorList>
            <consortium name="EnsemblMetazoa"/>
        </authorList>
    </citation>
    <scope>IDENTIFICATION</scope>
</reference>
<sequence length="19" mass="2181">LCIQLNQQSLQKAVKSHKN</sequence>
<evidence type="ECO:0000313" key="1">
    <source>
        <dbReference type="EnsemblMetazoa" id="Aqu2.1.41519_001"/>
    </source>
</evidence>
<dbReference type="EnsemblMetazoa" id="Aqu2.1.41519_001">
    <property type="protein sequence ID" value="Aqu2.1.41519_001"/>
    <property type="gene ID" value="Aqu2.1.41519"/>
</dbReference>
<organism evidence="1">
    <name type="scientific">Amphimedon queenslandica</name>
    <name type="common">Sponge</name>
    <dbReference type="NCBI Taxonomy" id="400682"/>
    <lineage>
        <taxon>Eukaryota</taxon>
        <taxon>Metazoa</taxon>
        <taxon>Porifera</taxon>
        <taxon>Demospongiae</taxon>
        <taxon>Heteroscleromorpha</taxon>
        <taxon>Haplosclerida</taxon>
        <taxon>Niphatidae</taxon>
        <taxon>Amphimedon</taxon>
    </lineage>
</organism>
<proteinExistence type="predicted"/>
<dbReference type="InParanoid" id="A0A1X7VNQ4"/>
<protein>
    <submittedName>
        <fullName evidence="1">Uncharacterized protein</fullName>
    </submittedName>
</protein>
<name>A0A1X7VNQ4_AMPQE</name>